<gene>
    <name evidence="8" type="ORF">TrST_g3256</name>
</gene>
<evidence type="ECO:0000256" key="2">
    <source>
        <dbReference type="ARBA" id="ARBA00023015"/>
    </source>
</evidence>
<dbReference type="InterPro" id="IPR009072">
    <property type="entry name" value="Histone-fold"/>
</dbReference>
<name>A0A9W7BR84_9STRA</name>
<dbReference type="PANTHER" id="PTHR10252">
    <property type="entry name" value="HISTONE-LIKE TRANSCRIPTION FACTOR CCAAT-RELATED"/>
    <property type="match status" value="1"/>
</dbReference>
<reference evidence="9" key="1">
    <citation type="journal article" date="2023" name="Commun. Biol.">
        <title>Genome analysis of Parmales, the sister group of diatoms, reveals the evolutionary specialization of diatoms from phago-mixotrophs to photoautotrophs.</title>
        <authorList>
            <person name="Ban H."/>
            <person name="Sato S."/>
            <person name="Yoshikawa S."/>
            <person name="Yamada K."/>
            <person name="Nakamura Y."/>
            <person name="Ichinomiya M."/>
            <person name="Sato N."/>
            <person name="Blanc-Mathieu R."/>
            <person name="Endo H."/>
            <person name="Kuwata A."/>
            <person name="Ogata H."/>
        </authorList>
    </citation>
    <scope>NUCLEOTIDE SEQUENCE [LARGE SCALE GENOMIC DNA]</scope>
    <source>
        <strain evidence="9">NIES 3701</strain>
    </source>
</reference>
<keyword evidence="2" id="KW-0805">Transcription regulation</keyword>
<evidence type="ECO:0000313" key="8">
    <source>
        <dbReference type="EMBL" id="GMH95127.1"/>
    </source>
</evidence>
<dbReference type="InterPro" id="IPR050568">
    <property type="entry name" value="Transcr_DNA_Rep_Reg"/>
</dbReference>
<dbReference type="Pfam" id="PF00808">
    <property type="entry name" value="CBFD_NFYB_HMF"/>
    <property type="match status" value="1"/>
</dbReference>
<dbReference type="GO" id="GO:0000978">
    <property type="term" value="F:RNA polymerase II cis-regulatory region sequence-specific DNA binding"/>
    <property type="evidence" value="ECO:0007669"/>
    <property type="project" value="TreeGrafter"/>
</dbReference>
<dbReference type="OrthoDB" id="1272441at2759"/>
<accession>A0A9W7BR84</accession>
<dbReference type="InterPro" id="IPR003958">
    <property type="entry name" value="CBFA_NFYB_domain"/>
</dbReference>
<evidence type="ECO:0000259" key="7">
    <source>
        <dbReference type="Pfam" id="PF00808"/>
    </source>
</evidence>
<keyword evidence="3" id="KW-0238">DNA-binding</keyword>
<evidence type="ECO:0000256" key="1">
    <source>
        <dbReference type="ARBA" id="ARBA00004123"/>
    </source>
</evidence>
<dbReference type="PANTHER" id="PTHR10252:SF8">
    <property type="entry name" value="NUCLEAR TRANSCRIPTION FACTOR Y SUBUNIT GAMMA"/>
    <property type="match status" value="1"/>
</dbReference>
<sequence>MSTFTAQQDLSHLIVPYSNPPTIIQTSPHSLTHLPASKHPPTLGPPVGPLKLEPSQYNPKKKEPVPLALHYPNTLGSMTPSQFQSAQRTLLLQFWTNEKDAVRRLPGFGGRLSASKKKKAAPKKGAATTLGLYTPPGITGLNLYLKQTPLTEQDFKNHNDLPLARIKRIMKSDEDVRMISAEAPIVFAKACELFILECTIRSYTESEKARRRQVTREDVLEGIQGCEYFDFLAACI</sequence>
<evidence type="ECO:0000256" key="4">
    <source>
        <dbReference type="ARBA" id="ARBA00023163"/>
    </source>
</evidence>
<proteinExistence type="inferred from homology"/>
<dbReference type="EMBL" id="BRXY01000438">
    <property type="protein sequence ID" value="GMH95127.1"/>
    <property type="molecule type" value="Genomic_DNA"/>
</dbReference>
<dbReference type="AlphaFoldDB" id="A0A9W7BR84"/>
<keyword evidence="4" id="KW-0804">Transcription</keyword>
<dbReference type="Gene3D" id="1.10.20.10">
    <property type="entry name" value="Histone, subunit A"/>
    <property type="match status" value="1"/>
</dbReference>
<evidence type="ECO:0000256" key="5">
    <source>
        <dbReference type="ARBA" id="ARBA00023242"/>
    </source>
</evidence>
<organism evidence="8 9">
    <name type="scientific">Triparma strigata</name>
    <dbReference type="NCBI Taxonomy" id="1606541"/>
    <lineage>
        <taxon>Eukaryota</taxon>
        <taxon>Sar</taxon>
        <taxon>Stramenopiles</taxon>
        <taxon>Ochrophyta</taxon>
        <taxon>Bolidophyceae</taxon>
        <taxon>Parmales</taxon>
        <taxon>Triparmaceae</taxon>
        <taxon>Triparma</taxon>
    </lineage>
</organism>
<dbReference type="Proteomes" id="UP001165085">
    <property type="component" value="Unassembled WGS sequence"/>
</dbReference>
<keyword evidence="9" id="KW-1185">Reference proteome</keyword>
<dbReference type="GO" id="GO:0046982">
    <property type="term" value="F:protein heterodimerization activity"/>
    <property type="evidence" value="ECO:0007669"/>
    <property type="project" value="InterPro"/>
</dbReference>
<dbReference type="GO" id="GO:0000981">
    <property type="term" value="F:DNA-binding transcription factor activity, RNA polymerase II-specific"/>
    <property type="evidence" value="ECO:0007669"/>
    <property type="project" value="TreeGrafter"/>
</dbReference>
<evidence type="ECO:0000313" key="9">
    <source>
        <dbReference type="Proteomes" id="UP001165085"/>
    </source>
</evidence>
<dbReference type="CDD" id="cd22908">
    <property type="entry name" value="HFD_NFYC-like"/>
    <property type="match status" value="1"/>
</dbReference>
<dbReference type="SUPFAM" id="SSF47113">
    <property type="entry name" value="Histone-fold"/>
    <property type="match status" value="1"/>
</dbReference>
<evidence type="ECO:0000256" key="3">
    <source>
        <dbReference type="ARBA" id="ARBA00023125"/>
    </source>
</evidence>
<comment type="similarity">
    <text evidence="6">Belongs to the NFYC/HAP5 subunit family.</text>
</comment>
<dbReference type="GO" id="GO:0005634">
    <property type="term" value="C:nucleus"/>
    <property type="evidence" value="ECO:0007669"/>
    <property type="project" value="UniProtKB-SubCell"/>
</dbReference>
<evidence type="ECO:0000256" key="6">
    <source>
        <dbReference type="ARBA" id="ARBA00038129"/>
    </source>
</evidence>
<keyword evidence="5" id="KW-0539">Nucleus</keyword>
<comment type="subcellular location">
    <subcellularLocation>
        <location evidence="1">Nucleus</location>
    </subcellularLocation>
</comment>
<feature type="domain" description="Transcription factor CBF/NF-Y/archaeal histone" evidence="7">
    <location>
        <begin position="161"/>
        <end position="220"/>
    </location>
</feature>
<protein>
    <recommendedName>
        <fullName evidence="7">Transcription factor CBF/NF-Y/archaeal histone domain-containing protein</fullName>
    </recommendedName>
</protein>
<comment type="caution">
    <text evidence="8">The sequence shown here is derived from an EMBL/GenBank/DDBJ whole genome shotgun (WGS) entry which is preliminary data.</text>
</comment>